<dbReference type="RefSeq" id="YP_001883334.1">
    <property type="nucleotide sequence ID" value="NC_010671.1"/>
</dbReference>
<organism evidence="2 3">
    <name type="scientific">Musca hytrovirus</name>
    <name type="common">isolate Musca domestica/United States/Boucias/-</name>
    <name type="synonym">MHV</name>
    <dbReference type="NCBI Taxonomy" id="523909"/>
    <lineage>
        <taxon>Viruses</taxon>
        <taxon>Viruses incertae sedis</taxon>
        <taxon>Naldaviricetes</taxon>
        <taxon>Lefavirales</taxon>
        <taxon>Hytrosaviridae</taxon>
        <taxon>Muscavirus</taxon>
        <taxon>Muscavirus musdomesticae</taxon>
    </lineage>
</organism>
<evidence type="ECO:0000313" key="3">
    <source>
        <dbReference type="Proteomes" id="UP000011274"/>
    </source>
</evidence>
<keyword evidence="3" id="KW-1185">Reference proteome</keyword>
<dbReference type="EMBL" id="EU522111">
    <property type="protein sequence ID" value="ACD03465.1"/>
    <property type="molecule type" value="Genomic_DNA"/>
</dbReference>
<proteinExistence type="predicted"/>
<accession>B2YFY3</accession>
<sequence length="72" mass="8841">MSTWHTFSQWRTDRQRPCQGQTTYDRHPTPKHNSSMPKSDRHSRHWRPDDVILPTLFKFNFSIHIIFIHFYS</sequence>
<protein>
    <submittedName>
        <fullName evidence="2">Uncharacterized protein</fullName>
    </submittedName>
</protein>
<feature type="region of interest" description="Disordered" evidence="1">
    <location>
        <begin position="1"/>
        <end position="44"/>
    </location>
</feature>
<organismHost>
    <name type="scientific">Musca domestica</name>
    <name type="common">House fly</name>
    <dbReference type="NCBI Taxonomy" id="7370"/>
</organismHost>
<evidence type="ECO:0000313" key="2">
    <source>
        <dbReference type="EMBL" id="ACD03465.1"/>
    </source>
</evidence>
<reference evidence="2 3" key="1">
    <citation type="journal article" date="2008" name="Virology">
        <title>Sequence analysis of a non-classified, non-occluded DNA virus that causes salivary gland hypertrophy of Musca domestica, MdSGHV.</title>
        <authorList>
            <person name="Garcia-Maruniak A."/>
            <person name="Maruniak J.E."/>
            <person name="Farmerie W."/>
            <person name="Boucias D.G."/>
        </authorList>
    </citation>
    <scope>NUCLEOTIDE SEQUENCE [LARGE SCALE GENOMIC DNA]</scope>
    <source>
        <strain evidence="3">Isolate Musca domestica/United States/Boucias/-</strain>
    </source>
</reference>
<name>B2YFY3_MHVB</name>
<dbReference type="KEGG" id="vg:6295466"/>
<evidence type="ECO:0000256" key="1">
    <source>
        <dbReference type="SAM" id="MobiDB-lite"/>
    </source>
</evidence>
<dbReference type="GeneID" id="6295466"/>
<feature type="compositionally biased region" description="Polar residues" evidence="1">
    <location>
        <begin position="1"/>
        <end position="10"/>
    </location>
</feature>
<gene>
    <name evidence="2" type="ORF">MdSGHV006</name>
</gene>
<dbReference type="Proteomes" id="UP000011274">
    <property type="component" value="Segment"/>
</dbReference>